<comment type="caution">
    <text evidence="9">The sequence shown here is derived from an EMBL/GenBank/DDBJ whole genome shotgun (WGS) entry which is preliminary data.</text>
</comment>
<dbReference type="EC" id="2.4.1.-" evidence="9"/>
<dbReference type="EMBL" id="JACGWZ010000009">
    <property type="protein sequence ID" value="MBA8827684.1"/>
    <property type="molecule type" value="Genomic_DNA"/>
</dbReference>
<evidence type="ECO:0000256" key="4">
    <source>
        <dbReference type="ARBA" id="ARBA00022692"/>
    </source>
</evidence>
<dbReference type="GO" id="GO:0005886">
    <property type="term" value="C:plasma membrane"/>
    <property type="evidence" value="ECO:0007669"/>
    <property type="project" value="UniProtKB-SubCell"/>
</dbReference>
<evidence type="ECO:0000256" key="5">
    <source>
        <dbReference type="ARBA" id="ARBA00022989"/>
    </source>
</evidence>
<feature type="transmembrane region" description="Helical" evidence="8">
    <location>
        <begin position="160"/>
        <end position="181"/>
    </location>
</feature>
<evidence type="ECO:0000256" key="6">
    <source>
        <dbReference type="ARBA" id="ARBA00023136"/>
    </source>
</evidence>
<feature type="transmembrane region" description="Helical" evidence="8">
    <location>
        <begin position="259"/>
        <end position="281"/>
    </location>
</feature>
<organism evidence="9 10">
    <name type="scientific">Halosaccharopolyspora lacisalsi</name>
    <dbReference type="NCBI Taxonomy" id="1000566"/>
    <lineage>
        <taxon>Bacteria</taxon>
        <taxon>Bacillati</taxon>
        <taxon>Actinomycetota</taxon>
        <taxon>Actinomycetes</taxon>
        <taxon>Pseudonocardiales</taxon>
        <taxon>Pseudonocardiaceae</taxon>
        <taxon>Halosaccharopolyspora</taxon>
    </lineage>
</organism>
<feature type="transmembrane region" description="Helical" evidence="8">
    <location>
        <begin position="187"/>
        <end position="207"/>
    </location>
</feature>
<keyword evidence="3 9" id="KW-0808">Transferase</keyword>
<keyword evidence="10" id="KW-1185">Reference proteome</keyword>
<sequence length="404" mass="44547">MCELIAVVMVSAIDPHAHIDGEVYQLGAQAWLSGHDIYQHLPPTDSGLRLPFIYPPFAAIVFTPLAVVPKPVAIAMIMVVTHLCLLATLYVVLRASTFLRSHRHSALLVTAALLPLATVTEPVKETITYAQINVVLMALVAVDCLWRVDGPRKLPYPRGLLIGLAAGLKLTPAAFLLLFLLRRDYRTIVTSIVTFLGTMLLGVVLAFDAAKRFWLHEVFSTSGVSFGPKFQGDASMYAGNQSVRALLSRMQVPEPWQTVIFGLLVVALLVLAVLGMLHALRRRDLPTALATNAVLGLLVSPISWSHHWVWAVPALVLLGGSAWRNRNWPLMLATVLVAEFFALGPHWHVPQGEGLELTWNAFEHFIGNAYVYFGAAYLLYNAHAWWRARHEAPARNSSDEHATV</sequence>
<keyword evidence="2" id="KW-1003">Cell membrane</keyword>
<keyword evidence="9" id="KW-0328">Glycosyltransferase</keyword>
<feature type="transmembrane region" description="Helical" evidence="8">
    <location>
        <begin position="330"/>
        <end position="349"/>
    </location>
</feature>
<dbReference type="Proteomes" id="UP000569329">
    <property type="component" value="Unassembled WGS sequence"/>
</dbReference>
<evidence type="ECO:0000256" key="8">
    <source>
        <dbReference type="SAM" id="Phobius"/>
    </source>
</evidence>
<keyword evidence="6 8" id="KW-0472">Membrane</keyword>
<comment type="subcellular location">
    <subcellularLocation>
        <location evidence="1">Cell membrane</location>
        <topology evidence="1">Multi-pass membrane protein</topology>
    </subcellularLocation>
</comment>
<evidence type="ECO:0000313" key="10">
    <source>
        <dbReference type="Proteomes" id="UP000569329"/>
    </source>
</evidence>
<feature type="transmembrane region" description="Helical" evidence="8">
    <location>
        <begin position="129"/>
        <end position="148"/>
    </location>
</feature>
<evidence type="ECO:0000256" key="1">
    <source>
        <dbReference type="ARBA" id="ARBA00004651"/>
    </source>
</evidence>
<feature type="transmembrane region" description="Helical" evidence="8">
    <location>
        <begin position="48"/>
        <end position="67"/>
    </location>
</feature>
<dbReference type="InterPro" id="IPR018584">
    <property type="entry name" value="GT87"/>
</dbReference>
<dbReference type="AlphaFoldDB" id="A0A839E1I5"/>
<evidence type="ECO:0000256" key="2">
    <source>
        <dbReference type="ARBA" id="ARBA00022475"/>
    </source>
</evidence>
<evidence type="ECO:0000313" key="9">
    <source>
        <dbReference type="EMBL" id="MBA8827684.1"/>
    </source>
</evidence>
<dbReference type="Pfam" id="PF09594">
    <property type="entry name" value="GT87"/>
    <property type="match status" value="1"/>
</dbReference>
<keyword evidence="4 8" id="KW-0812">Transmembrane</keyword>
<gene>
    <name evidence="9" type="ORF">FHX42_005089</name>
</gene>
<feature type="transmembrane region" description="Helical" evidence="8">
    <location>
        <begin position="369"/>
        <end position="386"/>
    </location>
</feature>
<name>A0A839E1I5_9PSEU</name>
<reference evidence="9 10" key="1">
    <citation type="submission" date="2020-07" db="EMBL/GenBank/DDBJ databases">
        <title>Sequencing the genomes of 1000 actinobacteria strains.</title>
        <authorList>
            <person name="Klenk H.-P."/>
        </authorList>
    </citation>
    <scope>NUCLEOTIDE SEQUENCE [LARGE SCALE GENOMIC DNA]</scope>
    <source>
        <strain evidence="9 10">DSM 45975</strain>
    </source>
</reference>
<feature type="transmembrane region" description="Helical" evidence="8">
    <location>
        <begin position="73"/>
        <end position="93"/>
    </location>
</feature>
<protein>
    <submittedName>
        <fullName evidence="9">Alpha-1,2-mannosyltransferase</fullName>
        <ecNumber evidence="9">2.4.1.-</ecNumber>
    </submittedName>
</protein>
<proteinExistence type="inferred from homology"/>
<accession>A0A839E1I5</accession>
<comment type="similarity">
    <text evidence="7">Belongs to the glycosyltransferase 87 family.</text>
</comment>
<evidence type="ECO:0000256" key="3">
    <source>
        <dbReference type="ARBA" id="ARBA00022679"/>
    </source>
</evidence>
<dbReference type="GO" id="GO:0016758">
    <property type="term" value="F:hexosyltransferase activity"/>
    <property type="evidence" value="ECO:0007669"/>
    <property type="project" value="InterPro"/>
</dbReference>
<keyword evidence="5 8" id="KW-1133">Transmembrane helix</keyword>
<dbReference type="RefSeq" id="WP_182546906.1">
    <property type="nucleotide sequence ID" value="NZ_JACGWZ010000009.1"/>
</dbReference>
<evidence type="ECO:0000256" key="7">
    <source>
        <dbReference type="ARBA" id="ARBA00024033"/>
    </source>
</evidence>